<keyword evidence="3" id="KW-1185">Reference proteome</keyword>
<name>A0A0R1XL60_9LACO</name>
<comment type="caution">
    <text evidence="2">The sequence shown here is derived from an EMBL/GenBank/DDBJ whole genome shotgun (WGS) entry which is preliminary data.</text>
</comment>
<keyword evidence="1" id="KW-1133">Transmembrane helix</keyword>
<feature type="transmembrane region" description="Helical" evidence="1">
    <location>
        <begin position="42"/>
        <end position="62"/>
    </location>
</feature>
<evidence type="ECO:0008006" key="4">
    <source>
        <dbReference type="Google" id="ProtNLM"/>
    </source>
</evidence>
<dbReference type="PANTHER" id="PTHR34980:SF2">
    <property type="entry name" value="INNER MEMBRANE PROTEIN YHAH-RELATED"/>
    <property type="match status" value="1"/>
</dbReference>
<evidence type="ECO:0000313" key="3">
    <source>
        <dbReference type="Proteomes" id="UP000051236"/>
    </source>
</evidence>
<dbReference type="Proteomes" id="UP000051236">
    <property type="component" value="Unassembled WGS sequence"/>
</dbReference>
<dbReference type="AlphaFoldDB" id="A0A0R1XL60"/>
<keyword evidence="1" id="KW-0472">Membrane</keyword>
<organism evidence="2 3">
    <name type="scientific">Agrilactobacillus composti DSM 18527 = JCM 14202</name>
    <dbReference type="NCBI Taxonomy" id="1423734"/>
    <lineage>
        <taxon>Bacteria</taxon>
        <taxon>Bacillati</taxon>
        <taxon>Bacillota</taxon>
        <taxon>Bacilli</taxon>
        <taxon>Lactobacillales</taxon>
        <taxon>Lactobacillaceae</taxon>
        <taxon>Agrilactobacillus</taxon>
    </lineage>
</organism>
<evidence type="ECO:0000313" key="2">
    <source>
        <dbReference type="EMBL" id="KRM30914.1"/>
    </source>
</evidence>
<keyword evidence="1" id="KW-0812">Transmembrane</keyword>
<reference evidence="2 3" key="1">
    <citation type="journal article" date="2015" name="Genome Announc.">
        <title>Expanding the biotechnology potential of lactobacilli through comparative genomics of 213 strains and associated genera.</title>
        <authorList>
            <person name="Sun Z."/>
            <person name="Harris H.M."/>
            <person name="McCann A."/>
            <person name="Guo C."/>
            <person name="Argimon S."/>
            <person name="Zhang W."/>
            <person name="Yang X."/>
            <person name="Jeffery I.B."/>
            <person name="Cooney J.C."/>
            <person name="Kagawa T.F."/>
            <person name="Liu W."/>
            <person name="Song Y."/>
            <person name="Salvetti E."/>
            <person name="Wrobel A."/>
            <person name="Rasinkangas P."/>
            <person name="Parkhill J."/>
            <person name="Rea M.C."/>
            <person name="O'Sullivan O."/>
            <person name="Ritari J."/>
            <person name="Douillard F.P."/>
            <person name="Paul Ross R."/>
            <person name="Yang R."/>
            <person name="Briner A.E."/>
            <person name="Felis G.E."/>
            <person name="de Vos W.M."/>
            <person name="Barrangou R."/>
            <person name="Klaenhammer T.R."/>
            <person name="Caufield P.W."/>
            <person name="Cui Y."/>
            <person name="Zhang H."/>
            <person name="O'Toole P.W."/>
        </authorList>
    </citation>
    <scope>NUCLEOTIDE SEQUENCE [LARGE SCALE GENOMIC DNA]</scope>
    <source>
        <strain evidence="2 3">DSM 18527</strain>
    </source>
</reference>
<dbReference type="GO" id="GO:0005886">
    <property type="term" value="C:plasma membrane"/>
    <property type="evidence" value="ECO:0007669"/>
    <property type="project" value="TreeGrafter"/>
</dbReference>
<feature type="transmembrane region" description="Helical" evidence="1">
    <location>
        <begin position="82"/>
        <end position="101"/>
    </location>
</feature>
<dbReference type="PANTHER" id="PTHR34980">
    <property type="entry name" value="INNER MEMBRANE PROTEIN-RELATED-RELATED"/>
    <property type="match status" value="1"/>
</dbReference>
<dbReference type="PATRIC" id="fig|1423734.3.peg.1493"/>
<evidence type="ECO:0000256" key="1">
    <source>
        <dbReference type="SAM" id="Phobius"/>
    </source>
</evidence>
<dbReference type="eggNOG" id="COG3152">
    <property type="taxonomic scope" value="Bacteria"/>
</dbReference>
<accession>A0A0R1XL60</accession>
<sequence>MFVFSASATRKQFWVPYFGIIIITILMAYATGSTEYLRTEKFNLQLTGASITFGIYLLVVWLANFTLTARRLHDTNRSNWWIFIQLVPLIGAIWYLVLLLLPSKAETRWPKNQSEVH</sequence>
<dbReference type="Pfam" id="PF05656">
    <property type="entry name" value="DUF805"/>
    <property type="match status" value="1"/>
</dbReference>
<feature type="transmembrane region" description="Helical" evidence="1">
    <location>
        <begin position="12"/>
        <end position="30"/>
    </location>
</feature>
<gene>
    <name evidence="2" type="ORF">FC83_GL001475</name>
</gene>
<protein>
    <recommendedName>
        <fullName evidence="4">Integral membrane protein</fullName>
    </recommendedName>
</protein>
<dbReference type="InterPro" id="IPR008523">
    <property type="entry name" value="DUF805"/>
</dbReference>
<dbReference type="EMBL" id="AZGA01000087">
    <property type="protein sequence ID" value="KRM30914.1"/>
    <property type="molecule type" value="Genomic_DNA"/>
</dbReference>
<proteinExistence type="predicted"/>